<accession>A0A6A7KB10</accession>
<dbReference type="InterPro" id="IPR029039">
    <property type="entry name" value="Flavoprotein-like_sf"/>
</dbReference>
<dbReference type="EMBL" id="WHNX01000020">
    <property type="protein sequence ID" value="MPW26552.1"/>
    <property type="molecule type" value="Genomic_DNA"/>
</dbReference>
<sequence>MKICVLLGSPRKNGNTNALVKPFVERLDEKGHNCVLINLYDLELNSCIACRKCQKDWIGFGCHYNDDVHKIFDQIMICDVFVLATPIYSWYCTPPMKIVLDRLVYDMNKYYGDEIGPALWEGKTVALITTCGYKPQSGADLWEEGVRRYCKHSKLIYYSMLVERHLGYKSIFMDEEKDSHARIFADTLIAQIQKSNE</sequence>
<comment type="caution">
    <text evidence="2">The sequence shown here is derived from an EMBL/GenBank/DDBJ whole genome shotgun (WGS) entry which is preliminary data.</text>
</comment>
<evidence type="ECO:0000313" key="3">
    <source>
        <dbReference type="Proteomes" id="UP000440004"/>
    </source>
</evidence>
<dbReference type="AlphaFoldDB" id="A0A6A7KB10"/>
<dbReference type="InterPro" id="IPR005025">
    <property type="entry name" value="FMN_Rdtase-like_dom"/>
</dbReference>
<evidence type="ECO:0000313" key="2">
    <source>
        <dbReference type="EMBL" id="MPW26552.1"/>
    </source>
</evidence>
<proteinExistence type="predicted"/>
<gene>
    <name evidence="2" type="ORF">GC105_12205</name>
</gene>
<dbReference type="Pfam" id="PF03358">
    <property type="entry name" value="FMN_red"/>
    <property type="match status" value="1"/>
</dbReference>
<dbReference type="PANTHER" id="PTHR43741">
    <property type="entry name" value="FMN-DEPENDENT NADH-AZOREDUCTASE 1"/>
    <property type="match status" value="1"/>
</dbReference>
<name>A0A6A7KB10_9FIRM</name>
<keyword evidence="3" id="KW-1185">Reference proteome</keyword>
<protein>
    <submittedName>
        <fullName evidence="2">Flavodoxin family protein</fullName>
    </submittedName>
</protein>
<dbReference type="PANTHER" id="PTHR43741:SF4">
    <property type="entry name" value="FMN-DEPENDENT NADH:QUINONE OXIDOREDUCTASE"/>
    <property type="match status" value="1"/>
</dbReference>
<evidence type="ECO:0000259" key="1">
    <source>
        <dbReference type="Pfam" id="PF03358"/>
    </source>
</evidence>
<reference evidence="2 3" key="1">
    <citation type="submission" date="2019-10" db="EMBL/GenBank/DDBJ databases">
        <title>Alkalibaculum tamaniensis sp.nov., a new alkaliphilic acetogen, isolated on methoxylated aromatics from a mud volcano.</title>
        <authorList>
            <person name="Khomyakova M.A."/>
            <person name="Merkel A.Y."/>
            <person name="Bonch-Osmolovskaya E.A."/>
            <person name="Slobodkin A.I."/>
        </authorList>
    </citation>
    <scope>NUCLEOTIDE SEQUENCE [LARGE SCALE GENOMIC DNA]</scope>
    <source>
        <strain evidence="2 3">M08DMB</strain>
    </source>
</reference>
<dbReference type="Proteomes" id="UP000440004">
    <property type="component" value="Unassembled WGS sequence"/>
</dbReference>
<dbReference type="GO" id="GO:0016491">
    <property type="term" value="F:oxidoreductase activity"/>
    <property type="evidence" value="ECO:0007669"/>
    <property type="project" value="InterPro"/>
</dbReference>
<dbReference type="RefSeq" id="WP_152805169.1">
    <property type="nucleotide sequence ID" value="NZ_WHNX01000020.1"/>
</dbReference>
<feature type="domain" description="NADPH-dependent FMN reductase-like" evidence="1">
    <location>
        <begin position="1"/>
        <end position="133"/>
    </location>
</feature>
<dbReference type="InterPro" id="IPR050104">
    <property type="entry name" value="FMN-dep_NADH:Q_OxRdtase_AzoR1"/>
</dbReference>
<organism evidence="2 3">
    <name type="scientific">Alkalibaculum sporogenes</name>
    <dbReference type="NCBI Taxonomy" id="2655001"/>
    <lineage>
        <taxon>Bacteria</taxon>
        <taxon>Bacillati</taxon>
        <taxon>Bacillota</taxon>
        <taxon>Clostridia</taxon>
        <taxon>Eubacteriales</taxon>
        <taxon>Eubacteriaceae</taxon>
        <taxon>Alkalibaculum</taxon>
    </lineage>
</organism>
<dbReference type="Gene3D" id="3.40.50.360">
    <property type="match status" value="1"/>
</dbReference>
<dbReference type="SUPFAM" id="SSF52218">
    <property type="entry name" value="Flavoproteins"/>
    <property type="match status" value="1"/>
</dbReference>